<dbReference type="RefSeq" id="WP_252661978.1">
    <property type="nucleotide sequence ID" value="NZ_CP098611.1"/>
</dbReference>
<evidence type="ECO:0000313" key="3">
    <source>
        <dbReference type="EMBL" id="USR90165.1"/>
    </source>
</evidence>
<feature type="transmembrane region" description="Helical" evidence="2">
    <location>
        <begin position="6"/>
        <end position="23"/>
    </location>
</feature>
<feature type="compositionally biased region" description="Basic and acidic residues" evidence="1">
    <location>
        <begin position="57"/>
        <end position="66"/>
    </location>
</feature>
<reference evidence="3" key="1">
    <citation type="submission" date="2022-06" db="EMBL/GenBank/DDBJ databases">
        <title>Genome sequence of Phormidium yuhuli AB48 isolated from an industrial photobioreactor environment.</title>
        <authorList>
            <person name="Qiu Y."/>
            <person name="Noonan A.J.C."/>
            <person name="Dofher K."/>
            <person name="Koch M."/>
            <person name="Kieft B."/>
            <person name="Lin X."/>
            <person name="Ziels R.M."/>
            <person name="Hallam S.J."/>
        </authorList>
    </citation>
    <scope>NUCLEOTIDE SEQUENCE</scope>
    <source>
        <strain evidence="3">AB48</strain>
    </source>
</reference>
<accession>A0ABY5ALT2</accession>
<protein>
    <submittedName>
        <fullName evidence="3">Uncharacterized protein</fullName>
    </submittedName>
</protein>
<sequence>MNAKKVGFWATILIIIFFILDGDRWEFLPQPMRNASFETRTFLIGLWPEWLQPRDRDEQRQEEIDRLQGQGDDPLLILEPQA</sequence>
<dbReference type="EMBL" id="CP098611">
    <property type="protein sequence ID" value="USR90165.1"/>
    <property type="molecule type" value="Genomic_DNA"/>
</dbReference>
<evidence type="ECO:0000256" key="2">
    <source>
        <dbReference type="SAM" id="Phobius"/>
    </source>
</evidence>
<keyword evidence="2" id="KW-0812">Transmembrane</keyword>
<organism evidence="3 4">
    <name type="scientific">Phormidium yuhuli AB48</name>
    <dbReference type="NCBI Taxonomy" id="2940671"/>
    <lineage>
        <taxon>Bacteria</taxon>
        <taxon>Bacillati</taxon>
        <taxon>Cyanobacteriota</taxon>
        <taxon>Cyanophyceae</taxon>
        <taxon>Oscillatoriophycideae</taxon>
        <taxon>Oscillatoriales</taxon>
        <taxon>Oscillatoriaceae</taxon>
        <taxon>Phormidium</taxon>
        <taxon>Phormidium yuhuli</taxon>
    </lineage>
</organism>
<keyword evidence="4" id="KW-1185">Reference proteome</keyword>
<evidence type="ECO:0000313" key="4">
    <source>
        <dbReference type="Proteomes" id="UP001056708"/>
    </source>
</evidence>
<gene>
    <name evidence="3" type="ORF">NEA10_15110</name>
</gene>
<feature type="region of interest" description="Disordered" evidence="1">
    <location>
        <begin position="57"/>
        <end position="82"/>
    </location>
</feature>
<dbReference type="Proteomes" id="UP001056708">
    <property type="component" value="Chromosome"/>
</dbReference>
<name>A0ABY5ALT2_9CYAN</name>
<keyword evidence="2" id="KW-0472">Membrane</keyword>
<evidence type="ECO:0000256" key="1">
    <source>
        <dbReference type="SAM" id="MobiDB-lite"/>
    </source>
</evidence>
<proteinExistence type="predicted"/>
<keyword evidence="2" id="KW-1133">Transmembrane helix</keyword>